<dbReference type="Proteomes" id="UP001497623">
    <property type="component" value="Unassembled WGS sequence"/>
</dbReference>
<organism evidence="1 2">
    <name type="scientific">Meganyctiphanes norvegica</name>
    <name type="common">Northern krill</name>
    <name type="synonym">Thysanopoda norvegica</name>
    <dbReference type="NCBI Taxonomy" id="48144"/>
    <lineage>
        <taxon>Eukaryota</taxon>
        <taxon>Metazoa</taxon>
        <taxon>Ecdysozoa</taxon>
        <taxon>Arthropoda</taxon>
        <taxon>Crustacea</taxon>
        <taxon>Multicrustacea</taxon>
        <taxon>Malacostraca</taxon>
        <taxon>Eumalacostraca</taxon>
        <taxon>Eucarida</taxon>
        <taxon>Euphausiacea</taxon>
        <taxon>Euphausiidae</taxon>
        <taxon>Meganyctiphanes</taxon>
    </lineage>
</organism>
<reference evidence="1 2" key="1">
    <citation type="submission" date="2024-05" db="EMBL/GenBank/DDBJ databases">
        <authorList>
            <person name="Wallberg A."/>
        </authorList>
    </citation>
    <scope>NUCLEOTIDE SEQUENCE [LARGE SCALE GENOMIC DNA]</scope>
</reference>
<name>A0AAV2Q7I3_MEGNR</name>
<dbReference type="InterPro" id="IPR013320">
    <property type="entry name" value="ConA-like_dom_sf"/>
</dbReference>
<keyword evidence="2" id="KW-1185">Reference proteome</keyword>
<dbReference type="SUPFAM" id="SSF49899">
    <property type="entry name" value="Concanavalin A-like lectins/glucanases"/>
    <property type="match status" value="1"/>
</dbReference>
<evidence type="ECO:0008006" key="3">
    <source>
        <dbReference type="Google" id="ProtNLM"/>
    </source>
</evidence>
<dbReference type="EMBL" id="CAXKWB010004631">
    <property type="protein sequence ID" value="CAL4074537.1"/>
    <property type="molecule type" value="Genomic_DNA"/>
</dbReference>
<evidence type="ECO:0000313" key="2">
    <source>
        <dbReference type="Proteomes" id="UP001497623"/>
    </source>
</evidence>
<dbReference type="AlphaFoldDB" id="A0AAV2Q7I3"/>
<comment type="caution">
    <text evidence="1">The sequence shown here is derived from an EMBL/GenBank/DDBJ whole genome shotgun (WGS) entry which is preliminary data.</text>
</comment>
<accession>A0AAV2Q7I3</accession>
<evidence type="ECO:0000313" key="1">
    <source>
        <dbReference type="EMBL" id="CAL4074537.1"/>
    </source>
</evidence>
<dbReference type="Gene3D" id="2.60.120.200">
    <property type="match status" value="1"/>
</dbReference>
<feature type="non-terminal residue" evidence="1">
    <location>
        <position position="116"/>
    </location>
</feature>
<sequence>MVDPDSNFWKFGRFADLNVDNSWVLVTESTKTASFNQLMYLIMNVAVGVTNGFFTDEVPANPPKPWNNQSPTAFLDFWNGVDSWLPTWQNGEDRISESAAMQVDYIKVWKMFNQEI</sequence>
<gene>
    <name evidence="1" type="ORF">MNOR_LOCUS9530</name>
</gene>
<protein>
    <recommendedName>
        <fullName evidence="3">GH16 domain-containing protein</fullName>
    </recommendedName>
</protein>
<proteinExistence type="predicted"/>